<evidence type="ECO:0000313" key="2">
    <source>
        <dbReference type="EMBL" id="RTZ83318.1"/>
    </source>
</evidence>
<gene>
    <name evidence="2" type="ORF">DSY95_07640</name>
</gene>
<dbReference type="AlphaFoldDB" id="A0A432GHS3"/>
<dbReference type="Proteomes" id="UP000287719">
    <property type="component" value="Unassembled WGS sequence"/>
</dbReference>
<sequence>MRLFRNFLILLIISCSTAAGIPAQTSKTSDPVIIQNVELLRHGRQISVRLLTDNPPVYVITENLASRTLVIKFNNARIGFSDGRNERLFNDPQLAGIRFSAIDGDSWAQFKLLKKDLSYSVSSLMEQNGIQIDFRPALQIEPLPDPPEDAA</sequence>
<name>A0A432GHS3_9DELT</name>
<accession>A0A432GHS3</accession>
<reference evidence="2 3" key="1">
    <citation type="submission" date="2018-06" db="EMBL/GenBank/DDBJ databases">
        <title>Combined omics and stable isotope probing to characterize newly discovered Mariana Back-Arc vent microbial communities.</title>
        <authorList>
            <person name="Trembath-Reichert E."/>
            <person name="Huber J.A."/>
        </authorList>
    </citation>
    <scope>NUCLEOTIDE SEQUENCE [LARGE SCALE GENOMIC DNA]</scope>
    <source>
        <strain evidence="2">MAG 54</strain>
    </source>
</reference>
<protein>
    <recommendedName>
        <fullName evidence="4">AMIN domain-containing protein</fullName>
    </recommendedName>
</protein>
<proteinExistence type="predicted"/>
<organism evidence="2 3">
    <name type="scientific">SAR324 cluster bacterium</name>
    <dbReference type="NCBI Taxonomy" id="2024889"/>
    <lineage>
        <taxon>Bacteria</taxon>
        <taxon>Deltaproteobacteria</taxon>
        <taxon>SAR324 cluster</taxon>
    </lineage>
</organism>
<feature type="signal peptide" evidence="1">
    <location>
        <begin position="1"/>
        <end position="18"/>
    </location>
</feature>
<evidence type="ECO:0008006" key="4">
    <source>
        <dbReference type="Google" id="ProtNLM"/>
    </source>
</evidence>
<keyword evidence="1" id="KW-0732">Signal</keyword>
<feature type="chain" id="PRO_5019063729" description="AMIN domain-containing protein" evidence="1">
    <location>
        <begin position="19"/>
        <end position="151"/>
    </location>
</feature>
<evidence type="ECO:0000313" key="3">
    <source>
        <dbReference type="Proteomes" id="UP000287719"/>
    </source>
</evidence>
<comment type="caution">
    <text evidence="2">The sequence shown here is derived from an EMBL/GenBank/DDBJ whole genome shotgun (WGS) entry which is preliminary data.</text>
</comment>
<feature type="non-terminal residue" evidence="2">
    <location>
        <position position="151"/>
    </location>
</feature>
<evidence type="ECO:0000256" key="1">
    <source>
        <dbReference type="SAM" id="SignalP"/>
    </source>
</evidence>
<dbReference type="EMBL" id="QNZJ01000331">
    <property type="protein sequence ID" value="RTZ83318.1"/>
    <property type="molecule type" value="Genomic_DNA"/>
</dbReference>